<dbReference type="Proteomes" id="UP000186817">
    <property type="component" value="Unassembled WGS sequence"/>
</dbReference>
<name>A0A1Q9EAU3_SYMMI</name>
<comment type="caution">
    <text evidence="2">The sequence shown here is derived from an EMBL/GenBank/DDBJ whole genome shotgun (WGS) entry which is preliminary data.</text>
</comment>
<feature type="compositionally biased region" description="Low complexity" evidence="1">
    <location>
        <begin position="39"/>
        <end position="49"/>
    </location>
</feature>
<feature type="region of interest" description="Disordered" evidence="1">
    <location>
        <begin position="84"/>
        <end position="156"/>
    </location>
</feature>
<organism evidence="2 3">
    <name type="scientific">Symbiodinium microadriaticum</name>
    <name type="common">Dinoflagellate</name>
    <name type="synonym">Zooxanthella microadriatica</name>
    <dbReference type="NCBI Taxonomy" id="2951"/>
    <lineage>
        <taxon>Eukaryota</taxon>
        <taxon>Sar</taxon>
        <taxon>Alveolata</taxon>
        <taxon>Dinophyceae</taxon>
        <taxon>Suessiales</taxon>
        <taxon>Symbiodiniaceae</taxon>
        <taxon>Symbiodinium</taxon>
    </lineage>
</organism>
<feature type="region of interest" description="Disordered" evidence="1">
    <location>
        <begin position="1"/>
        <end position="24"/>
    </location>
</feature>
<gene>
    <name evidence="2" type="ORF">AK812_SmicGene12360</name>
</gene>
<dbReference type="EMBL" id="LSRX01000208">
    <property type="protein sequence ID" value="OLQ04546.1"/>
    <property type="molecule type" value="Genomic_DNA"/>
</dbReference>
<feature type="compositionally biased region" description="Polar residues" evidence="1">
    <location>
        <begin position="121"/>
        <end position="135"/>
    </location>
</feature>
<protein>
    <submittedName>
        <fullName evidence="2">Uncharacterized protein</fullName>
    </submittedName>
</protein>
<evidence type="ECO:0000256" key="1">
    <source>
        <dbReference type="SAM" id="MobiDB-lite"/>
    </source>
</evidence>
<accession>A0A1Q9EAU3</accession>
<dbReference type="AlphaFoldDB" id="A0A1Q9EAU3"/>
<evidence type="ECO:0000313" key="3">
    <source>
        <dbReference type="Proteomes" id="UP000186817"/>
    </source>
</evidence>
<evidence type="ECO:0000313" key="2">
    <source>
        <dbReference type="EMBL" id="OLQ04546.1"/>
    </source>
</evidence>
<feature type="region of interest" description="Disordered" evidence="1">
    <location>
        <begin position="192"/>
        <end position="271"/>
    </location>
</feature>
<feature type="compositionally biased region" description="Acidic residues" evidence="1">
    <location>
        <begin position="96"/>
        <end position="115"/>
    </location>
</feature>
<proteinExistence type="predicted"/>
<feature type="region of interest" description="Disordered" evidence="1">
    <location>
        <begin position="39"/>
        <end position="59"/>
    </location>
</feature>
<reference evidence="2 3" key="1">
    <citation type="submission" date="2016-02" db="EMBL/GenBank/DDBJ databases">
        <title>Genome analysis of coral dinoflagellate symbionts highlights evolutionary adaptations to a symbiotic lifestyle.</title>
        <authorList>
            <person name="Aranda M."/>
            <person name="Li Y."/>
            <person name="Liew Y.J."/>
            <person name="Baumgarten S."/>
            <person name="Simakov O."/>
            <person name="Wilson M."/>
            <person name="Piel J."/>
            <person name="Ashoor H."/>
            <person name="Bougouffa S."/>
            <person name="Bajic V.B."/>
            <person name="Ryu T."/>
            <person name="Ravasi T."/>
            <person name="Bayer T."/>
            <person name="Micklem G."/>
            <person name="Kim H."/>
            <person name="Bhak J."/>
            <person name="Lajeunesse T.C."/>
            <person name="Voolstra C.R."/>
        </authorList>
    </citation>
    <scope>NUCLEOTIDE SEQUENCE [LARGE SCALE GENOMIC DNA]</scope>
    <source>
        <strain evidence="2 3">CCMP2467</strain>
    </source>
</reference>
<keyword evidence="3" id="KW-1185">Reference proteome</keyword>
<sequence length="291" mass="31120">MPTFGQVSAPKSLADGRSISAYNPEEKHRAYLQRLQERNQVQRQQQQDETTQEKLRREQGFNVCFSGANAAQRQWEEATVEIKGIGGETQKVPTGTEEDAAEEETEEIPEELPEEDAPHLQASTQPQLALEQTQKAGDASPCDPSPAEGYRDMIAPEQLAQRISSLPSNWQRALMDLLEKAEAEVQASLAPIGLDTAEEQGGGSTSFAPEPAVSSRKPIAEDNETPRSGGPENSPAEAVEADREALPEPAPVTPPTQSKDPPTAAGGGTAAVRAVRAACASDLSTDAPDDD</sequence>